<sequence>MPEIDVVNKTHPQWWRDPGIRKLNFLLLTCYLGAISNGYVSSLISSLIANQRWFQDISGLSSATRLGLVVAAQSIGSLAAFFPAPWLSDKFGRRIGILFGNLVMTVSFIGQMFTRSSSVYLAMRLTEGFGAILNIISSSALCLELAHPRQRAVVGAFFNTFYFFGAIASTWTSYGSLSIRSSWSWRFPVAIQLSWTVFQLVLLFFCPESPRWLVSHGNHERARSVLATYHANGHADDDLASFEPENCSRQAGWGSLFTTPGNRKRLTLTIVIAIATQWVGNGIIIFYLPPVLRTVGITSVFQQQGINGGLQIYNWFIACGAALLAERVGRRRLFLTSAATMLLFMVLITVCSARYSSTQSVAAGYAVIVFLFLFLGGYVIGLTPIPVLYINEIWPSYLRAKGASIFFVTQALAVCFNQYVNPIALESIMWRYYLVYVGVLIVVAVFMFFCVPETKGLSLEEVRVLFDRQQGDAVAMQGVTTRENAVVLHISNMDNHKHILSPLPDIVRAPSAPPHPTYRPSAPPYPSHRRPSPPTYPTHRRPSPPLPEPFPDFLIIGLFALRLTRRLIGKLDYYPERTADVTWLTNFLAPFDPTYELAKVSGPRKDDYVRTYQSIIRRMKRQPKYPMHFMQMNPDPCTQRRRDGEVEAANMRISDDMLAERLDIINFCDAAGEWGSIVPIPAHEADRMLELADRRRVADLDGGQERVEELLNEGHHSHGQRSPRQLPRQPRFGDVYPLPDIRQPQRGDGGYPDPGEDRSPPPAMRRRHRVSFVDDERRDRFEELDR</sequence>
<keyword evidence="3" id="KW-0813">Transport</keyword>
<reference evidence="10 11" key="1">
    <citation type="journal article" date="2014" name="PLoS ONE">
        <title>De novo Genome Assembly of the Fungal Plant Pathogen Pyrenophora semeniperda.</title>
        <authorList>
            <person name="Soliai M.M."/>
            <person name="Meyer S.E."/>
            <person name="Udall J.A."/>
            <person name="Elzinga D.E."/>
            <person name="Hermansen R.A."/>
            <person name="Bodily P.M."/>
            <person name="Hart A.A."/>
            <person name="Coleman C.E."/>
        </authorList>
    </citation>
    <scope>NUCLEOTIDE SEQUENCE [LARGE SCALE GENOMIC DNA]</scope>
    <source>
        <strain evidence="10 11">CCB06</strain>
        <tissue evidence="10">Mycelium</tissue>
    </source>
</reference>
<feature type="transmembrane region" description="Helical" evidence="8">
    <location>
        <begin position="153"/>
        <end position="171"/>
    </location>
</feature>
<evidence type="ECO:0000256" key="2">
    <source>
        <dbReference type="ARBA" id="ARBA00010992"/>
    </source>
</evidence>
<dbReference type="Gene3D" id="1.20.1250.20">
    <property type="entry name" value="MFS general substrate transporter like domains"/>
    <property type="match status" value="1"/>
</dbReference>
<name>A0A3M7M7R5_9PLEO</name>
<feature type="region of interest" description="Disordered" evidence="7">
    <location>
        <begin position="712"/>
        <end position="786"/>
    </location>
</feature>
<feature type="transmembrane region" description="Helical" evidence="8">
    <location>
        <begin position="266"/>
        <end position="288"/>
    </location>
</feature>
<dbReference type="PROSITE" id="PS00216">
    <property type="entry name" value="SUGAR_TRANSPORT_1"/>
    <property type="match status" value="1"/>
</dbReference>
<keyword evidence="6 8" id="KW-0472">Membrane</keyword>
<dbReference type="EMBL" id="KE747824">
    <property type="protein sequence ID" value="RMZ70420.1"/>
    <property type="molecule type" value="Genomic_DNA"/>
</dbReference>
<keyword evidence="11" id="KW-1185">Reference proteome</keyword>
<feature type="transmembrane region" description="Helical" evidence="8">
    <location>
        <begin position="183"/>
        <end position="206"/>
    </location>
</feature>
<dbReference type="PANTHER" id="PTHR48022:SF52">
    <property type="entry name" value="SUGAR TRANSPORTER, PUTATIVE-RELATED"/>
    <property type="match status" value="1"/>
</dbReference>
<evidence type="ECO:0000259" key="9">
    <source>
        <dbReference type="PROSITE" id="PS50850"/>
    </source>
</evidence>
<keyword evidence="4 8" id="KW-0812">Transmembrane</keyword>
<dbReference type="GO" id="GO:0005351">
    <property type="term" value="F:carbohydrate:proton symporter activity"/>
    <property type="evidence" value="ECO:0007669"/>
    <property type="project" value="TreeGrafter"/>
</dbReference>
<dbReference type="InterPro" id="IPR005828">
    <property type="entry name" value="MFS_sugar_transport-like"/>
</dbReference>
<dbReference type="PANTHER" id="PTHR48022">
    <property type="entry name" value="PLASTIDIC GLUCOSE TRANSPORTER 4"/>
    <property type="match status" value="1"/>
</dbReference>
<dbReference type="InterPro" id="IPR050360">
    <property type="entry name" value="MFS_Sugar_Transporters"/>
</dbReference>
<gene>
    <name evidence="10" type="ORF">GMOD_00000509</name>
</gene>
<feature type="transmembrane region" description="Helical" evidence="8">
    <location>
        <begin position="95"/>
        <end position="113"/>
    </location>
</feature>
<dbReference type="InterPro" id="IPR020846">
    <property type="entry name" value="MFS_dom"/>
</dbReference>
<feature type="transmembrane region" description="Helical" evidence="8">
    <location>
        <begin position="125"/>
        <end position="146"/>
    </location>
</feature>
<evidence type="ECO:0000256" key="8">
    <source>
        <dbReference type="SAM" id="Phobius"/>
    </source>
</evidence>
<feature type="compositionally biased region" description="Low complexity" evidence="7">
    <location>
        <begin position="720"/>
        <end position="730"/>
    </location>
</feature>
<evidence type="ECO:0000256" key="1">
    <source>
        <dbReference type="ARBA" id="ARBA00004141"/>
    </source>
</evidence>
<evidence type="ECO:0000256" key="6">
    <source>
        <dbReference type="ARBA" id="ARBA00023136"/>
    </source>
</evidence>
<feature type="transmembrane region" description="Helical" evidence="8">
    <location>
        <begin position="362"/>
        <end position="390"/>
    </location>
</feature>
<evidence type="ECO:0000256" key="5">
    <source>
        <dbReference type="ARBA" id="ARBA00022989"/>
    </source>
</evidence>
<feature type="transmembrane region" description="Helical" evidence="8">
    <location>
        <begin position="402"/>
        <end position="420"/>
    </location>
</feature>
<feature type="region of interest" description="Disordered" evidence="7">
    <location>
        <begin position="511"/>
        <end position="545"/>
    </location>
</feature>
<evidence type="ECO:0000256" key="4">
    <source>
        <dbReference type="ARBA" id="ARBA00022692"/>
    </source>
</evidence>
<organism evidence="10 11">
    <name type="scientific">Pyrenophora seminiperda CCB06</name>
    <dbReference type="NCBI Taxonomy" id="1302712"/>
    <lineage>
        <taxon>Eukaryota</taxon>
        <taxon>Fungi</taxon>
        <taxon>Dikarya</taxon>
        <taxon>Ascomycota</taxon>
        <taxon>Pezizomycotina</taxon>
        <taxon>Dothideomycetes</taxon>
        <taxon>Pleosporomycetidae</taxon>
        <taxon>Pleosporales</taxon>
        <taxon>Pleosporineae</taxon>
        <taxon>Pleosporaceae</taxon>
        <taxon>Pyrenophora</taxon>
    </lineage>
</organism>
<dbReference type="InterPro" id="IPR005829">
    <property type="entry name" value="Sugar_transporter_CS"/>
</dbReference>
<feature type="compositionally biased region" description="Pro residues" evidence="7">
    <location>
        <begin position="511"/>
        <end position="536"/>
    </location>
</feature>
<dbReference type="Proteomes" id="UP000265663">
    <property type="component" value="Unassembled WGS sequence"/>
</dbReference>
<comment type="similarity">
    <text evidence="2">Belongs to the major facilitator superfamily. Sugar transporter (TC 2.A.1.1) family.</text>
</comment>
<accession>A0A3M7M7R5</accession>
<evidence type="ECO:0000313" key="11">
    <source>
        <dbReference type="Proteomes" id="UP000265663"/>
    </source>
</evidence>
<dbReference type="PROSITE" id="PS50850">
    <property type="entry name" value="MFS"/>
    <property type="match status" value="1"/>
</dbReference>
<evidence type="ECO:0000256" key="7">
    <source>
        <dbReference type="SAM" id="MobiDB-lite"/>
    </source>
</evidence>
<proteinExistence type="inferred from homology"/>
<evidence type="ECO:0000313" key="10">
    <source>
        <dbReference type="EMBL" id="RMZ70420.1"/>
    </source>
</evidence>
<evidence type="ECO:0000256" key="3">
    <source>
        <dbReference type="ARBA" id="ARBA00022448"/>
    </source>
</evidence>
<dbReference type="SUPFAM" id="SSF103473">
    <property type="entry name" value="MFS general substrate transporter"/>
    <property type="match status" value="1"/>
</dbReference>
<dbReference type="OrthoDB" id="3793308at2759"/>
<keyword evidence="5 8" id="KW-1133">Transmembrane helix</keyword>
<dbReference type="AlphaFoldDB" id="A0A3M7M7R5"/>
<dbReference type="Pfam" id="PF00083">
    <property type="entry name" value="Sugar_tr"/>
    <property type="match status" value="1"/>
</dbReference>
<dbReference type="FunFam" id="1.20.1250.20:FF:000134">
    <property type="entry name" value="MFS sugar transporter protein"/>
    <property type="match status" value="1"/>
</dbReference>
<dbReference type="GO" id="GO:0016020">
    <property type="term" value="C:membrane"/>
    <property type="evidence" value="ECO:0007669"/>
    <property type="project" value="UniProtKB-SubCell"/>
</dbReference>
<feature type="compositionally biased region" description="Basic and acidic residues" evidence="7">
    <location>
        <begin position="771"/>
        <end position="786"/>
    </location>
</feature>
<feature type="transmembrane region" description="Helical" evidence="8">
    <location>
        <begin position="333"/>
        <end position="356"/>
    </location>
</feature>
<protein>
    <submittedName>
        <fullName evidence="10">Hexose transporter</fullName>
    </submittedName>
</protein>
<comment type="subcellular location">
    <subcellularLocation>
        <location evidence="1">Membrane</location>
        <topology evidence="1">Multi-pass membrane protein</topology>
    </subcellularLocation>
</comment>
<feature type="transmembrane region" description="Helical" evidence="8">
    <location>
        <begin position="68"/>
        <end position="88"/>
    </location>
</feature>
<feature type="domain" description="Major facilitator superfamily (MFS) profile" evidence="9">
    <location>
        <begin position="26"/>
        <end position="455"/>
    </location>
</feature>
<feature type="transmembrane region" description="Helical" evidence="8">
    <location>
        <begin position="432"/>
        <end position="451"/>
    </location>
</feature>
<feature type="transmembrane region" description="Helical" evidence="8">
    <location>
        <begin position="25"/>
        <end position="48"/>
    </location>
</feature>
<dbReference type="InterPro" id="IPR036259">
    <property type="entry name" value="MFS_trans_sf"/>
</dbReference>